<evidence type="ECO:0000313" key="6">
    <source>
        <dbReference type="Proteomes" id="UP000252995"/>
    </source>
</evidence>
<dbReference type="PROSITE" id="PS50297">
    <property type="entry name" value="ANK_REP_REGION"/>
    <property type="match status" value="2"/>
</dbReference>
<proteinExistence type="predicted"/>
<feature type="region of interest" description="Disordered" evidence="4">
    <location>
        <begin position="1"/>
        <end position="33"/>
    </location>
</feature>
<dbReference type="PANTHER" id="PTHR24173:SF74">
    <property type="entry name" value="ANKYRIN REPEAT DOMAIN-CONTAINING PROTEIN 16"/>
    <property type="match status" value="1"/>
</dbReference>
<reference evidence="5 6" key="1">
    <citation type="submission" date="2018-06" db="EMBL/GenBank/DDBJ databases">
        <title>Freshwater and sediment microbial communities from various areas in North America, analyzing microbe dynamics in response to fracking.</title>
        <authorList>
            <person name="Lamendella R."/>
        </authorList>
    </citation>
    <scope>NUCLEOTIDE SEQUENCE [LARGE SCALE GENOMIC DNA]</scope>
    <source>
        <strain evidence="5 6">114J</strain>
    </source>
</reference>
<evidence type="ECO:0000256" key="4">
    <source>
        <dbReference type="SAM" id="MobiDB-lite"/>
    </source>
</evidence>
<dbReference type="Gene3D" id="1.25.40.20">
    <property type="entry name" value="Ankyrin repeat-containing domain"/>
    <property type="match status" value="1"/>
</dbReference>
<organism evidence="5 6">
    <name type="scientific">Marinobacter pelagius</name>
    <dbReference type="NCBI Taxonomy" id="379482"/>
    <lineage>
        <taxon>Bacteria</taxon>
        <taxon>Pseudomonadati</taxon>
        <taxon>Pseudomonadota</taxon>
        <taxon>Gammaproteobacteria</taxon>
        <taxon>Pseudomonadales</taxon>
        <taxon>Marinobacteraceae</taxon>
        <taxon>Marinobacter</taxon>
    </lineage>
</organism>
<evidence type="ECO:0000256" key="1">
    <source>
        <dbReference type="ARBA" id="ARBA00022737"/>
    </source>
</evidence>
<feature type="region of interest" description="Disordered" evidence="4">
    <location>
        <begin position="133"/>
        <end position="164"/>
    </location>
</feature>
<dbReference type="AlphaFoldDB" id="A0A366GQG6"/>
<dbReference type="PROSITE" id="PS50088">
    <property type="entry name" value="ANK_REPEAT"/>
    <property type="match status" value="2"/>
</dbReference>
<dbReference type="PANTHER" id="PTHR24173">
    <property type="entry name" value="ANKYRIN REPEAT CONTAINING"/>
    <property type="match status" value="1"/>
</dbReference>
<sequence>MQRSAITTPQPTETQVTMSDQKPGSPQPPENQKDEDAIALAQGLFDLARNGGTHMLRPLLEAGVPVDIRTSDGDSLLMLATGHGHVETVRFLLEKGANPNPANNQLRTPLMSAAMTNQVEILELLLEAGADPRAADSEGVSAQDLAQAHGATDAAQRLAARNDG</sequence>
<keyword evidence="2 3" id="KW-0040">ANK repeat</keyword>
<feature type="repeat" description="ANK" evidence="3">
    <location>
        <begin position="105"/>
        <end position="137"/>
    </location>
</feature>
<feature type="compositionally biased region" description="Polar residues" evidence="4">
    <location>
        <begin position="1"/>
        <end position="24"/>
    </location>
</feature>
<comment type="caution">
    <text evidence="5">The sequence shown here is derived from an EMBL/GenBank/DDBJ whole genome shotgun (WGS) entry which is preliminary data.</text>
</comment>
<keyword evidence="1" id="KW-0677">Repeat</keyword>
<evidence type="ECO:0000256" key="3">
    <source>
        <dbReference type="PROSITE-ProRule" id="PRU00023"/>
    </source>
</evidence>
<dbReference type="Proteomes" id="UP000252995">
    <property type="component" value="Unassembled WGS sequence"/>
</dbReference>
<feature type="repeat" description="ANK" evidence="3">
    <location>
        <begin position="72"/>
        <end position="104"/>
    </location>
</feature>
<accession>A0A366GQG6</accession>
<dbReference type="EMBL" id="QNRO01000009">
    <property type="protein sequence ID" value="RBP29771.1"/>
    <property type="molecule type" value="Genomic_DNA"/>
</dbReference>
<dbReference type="RefSeq" id="WP_404932734.1">
    <property type="nucleotide sequence ID" value="NZ_QNRO01000009.1"/>
</dbReference>
<dbReference type="Pfam" id="PF12796">
    <property type="entry name" value="Ank_2"/>
    <property type="match status" value="1"/>
</dbReference>
<name>A0A366GQG6_9GAMM</name>
<dbReference type="STRING" id="379482.SAMN04487961_0708"/>
<evidence type="ECO:0000256" key="2">
    <source>
        <dbReference type="ARBA" id="ARBA00023043"/>
    </source>
</evidence>
<gene>
    <name evidence="5" type="ORF">DET50_109122</name>
</gene>
<dbReference type="SMART" id="SM00248">
    <property type="entry name" value="ANK"/>
    <property type="match status" value="2"/>
</dbReference>
<protein>
    <submittedName>
        <fullName evidence="5">Uncharacterized protein</fullName>
    </submittedName>
</protein>
<dbReference type="InterPro" id="IPR036770">
    <property type="entry name" value="Ankyrin_rpt-contain_sf"/>
</dbReference>
<evidence type="ECO:0000313" key="5">
    <source>
        <dbReference type="EMBL" id="RBP29771.1"/>
    </source>
</evidence>
<dbReference type="SUPFAM" id="SSF48403">
    <property type="entry name" value="Ankyrin repeat"/>
    <property type="match status" value="1"/>
</dbReference>
<dbReference type="InterPro" id="IPR002110">
    <property type="entry name" value="Ankyrin_rpt"/>
</dbReference>